<evidence type="ECO:0000313" key="1">
    <source>
        <dbReference type="EMBL" id="GAE15760.1"/>
    </source>
</evidence>
<dbReference type="EMBL" id="BAIQ01000021">
    <property type="protein sequence ID" value="GAE15760.1"/>
    <property type="molecule type" value="Genomic_DNA"/>
</dbReference>
<gene>
    <name evidence="1" type="ORF">JCM6292_2089</name>
</gene>
<name>W4P7P9_9BACE</name>
<comment type="caution">
    <text evidence="1">The sequence shown here is derived from an EMBL/GenBank/DDBJ whole genome shotgun (WGS) entry which is preliminary data.</text>
</comment>
<protein>
    <submittedName>
        <fullName evidence="1">Uncharacterized protein</fullName>
    </submittedName>
</protein>
<proteinExistence type="predicted"/>
<evidence type="ECO:0000313" key="2">
    <source>
        <dbReference type="Proteomes" id="UP000018861"/>
    </source>
</evidence>
<sequence length="105" mass="12242">MRQAKESAYNTTDWEVELCAKALYQASEWGQTVEKKEEKASVVRIPKIAPKREQKERTRDYLMRNSEIINQMRKNGWTIGKVADFFNVNYSTVCGFLKFLAESGR</sequence>
<dbReference type="AlphaFoldDB" id="W4P7P9"/>
<reference evidence="1 2" key="1">
    <citation type="journal article" date="2014" name="Genome Announc.">
        <title>Draft Genome Sequences of Three Strains of Bacteroides pyogenes Isolated from a Cat and Swine.</title>
        <authorList>
            <person name="Sakamoto M."/>
            <person name="Oshima K."/>
            <person name="Suda W."/>
            <person name="Kitamura K."/>
            <person name="Iida T."/>
            <person name="Hattori M."/>
            <person name="Ohkuma M."/>
        </authorList>
    </citation>
    <scope>NUCLEOTIDE SEQUENCE [LARGE SCALE GENOMIC DNA]</scope>
    <source>
        <strain evidence="1 2">JCM 6292</strain>
    </source>
</reference>
<accession>W4P7P9</accession>
<dbReference type="Proteomes" id="UP000018861">
    <property type="component" value="Unassembled WGS sequence"/>
</dbReference>
<organism evidence="1 2">
    <name type="scientific">Bacteroides pyogenes JCM 6292</name>
    <dbReference type="NCBI Taxonomy" id="1235809"/>
    <lineage>
        <taxon>Bacteria</taxon>
        <taxon>Pseudomonadati</taxon>
        <taxon>Bacteroidota</taxon>
        <taxon>Bacteroidia</taxon>
        <taxon>Bacteroidales</taxon>
        <taxon>Bacteroidaceae</taxon>
        <taxon>Bacteroides</taxon>
    </lineage>
</organism>